<protein>
    <recommendedName>
        <fullName evidence="2">SusE outer membrane protein domain-containing protein</fullName>
    </recommendedName>
</protein>
<dbReference type="Pfam" id="PF14292">
    <property type="entry name" value="SusE"/>
    <property type="match status" value="1"/>
</dbReference>
<evidence type="ECO:0000256" key="1">
    <source>
        <dbReference type="SAM" id="SignalP"/>
    </source>
</evidence>
<keyword evidence="1" id="KW-0732">Signal</keyword>
<dbReference type="AlphaFoldDB" id="A0A840CE99"/>
<dbReference type="InterPro" id="IPR025970">
    <property type="entry name" value="SusE"/>
</dbReference>
<dbReference type="Proteomes" id="UP000555103">
    <property type="component" value="Unassembled WGS sequence"/>
</dbReference>
<dbReference type="RefSeq" id="WP_183305220.1">
    <property type="nucleotide sequence ID" value="NZ_JACIEP010000001.1"/>
</dbReference>
<evidence type="ECO:0000313" key="3">
    <source>
        <dbReference type="EMBL" id="MBB4034260.1"/>
    </source>
</evidence>
<sequence>MNKIIKQTLLPLMFVLLMGSCNEDAEYYTLETPPDQMHLAPSSENVKLQRVDETQEAISFSWKDAADRGNNTKLTYYFRLYHGEMKSVDGELLESELIKIDEGVRSISMTVRELNNIIYSWGVTPGDEVTVVAEVLAVVESSPKYMKPEISKAEFNVVGYSPSDILYLTIETGGLKRNIEMTKTDAGIFKWKGNLDVGNFWFVRSSEQGVPAYMKGSGENTLVYSETGEGNPFNTTRYGEYDITVNLNNLEITITTFFINTLHIVTSKDGVENVVKLYEYEVGTDIYHLEKRFEAGTKFRFVREAETLWPAYVKGADDTKLEFKDESAATMFEITQTNLYKMVINLNDLTINKQVVAPADNLYLITSLNGIESVKQLDKVQAGRNVFYGKVKLDAGTEFRFVTSQNSKWPAYVKGADNTELVYRGEGSEMFKANTTATYVMTVNMEDMSMIFLDVYESSTGVVAVVGGVVSSGWDSGIAVRDCSLTQKDLINRPEVISYTGTFTYTQGGTNDNNAFKFVGNGSWGASLFATESYANPFDPTKQSVTTDSSGDRKWMLPEGTASGTYTLEMNLHTMQIDLVKQ</sequence>
<evidence type="ECO:0000313" key="4">
    <source>
        <dbReference type="Proteomes" id="UP000555103"/>
    </source>
</evidence>
<accession>A0A840CE99</accession>
<name>A0A840CE99_9BACT</name>
<feature type="chain" id="PRO_5032808086" description="SusE outer membrane protein domain-containing protein" evidence="1">
    <location>
        <begin position="26"/>
        <end position="582"/>
    </location>
</feature>
<keyword evidence="4" id="KW-1185">Reference proteome</keyword>
<dbReference type="EMBL" id="JACIEP010000001">
    <property type="protein sequence ID" value="MBB4034260.1"/>
    <property type="molecule type" value="Genomic_DNA"/>
</dbReference>
<feature type="domain" description="SusE outer membrane protein" evidence="2">
    <location>
        <begin position="26"/>
        <end position="134"/>
    </location>
</feature>
<organism evidence="3 4">
    <name type="scientific">Dysgonomonas hofstadii</name>
    <dbReference type="NCBI Taxonomy" id="637886"/>
    <lineage>
        <taxon>Bacteria</taxon>
        <taxon>Pseudomonadati</taxon>
        <taxon>Bacteroidota</taxon>
        <taxon>Bacteroidia</taxon>
        <taxon>Bacteroidales</taxon>
        <taxon>Dysgonomonadaceae</taxon>
        <taxon>Dysgonomonas</taxon>
    </lineage>
</organism>
<proteinExistence type="predicted"/>
<comment type="caution">
    <text evidence="3">The sequence shown here is derived from an EMBL/GenBank/DDBJ whole genome shotgun (WGS) entry which is preliminary data.</text>
</comment>
<reference evidence="3 4" key="1">
    <citation type="submission" date="2020-08" db="EMBL/GenBank/DDBJ databases">
        <title>Genomic Encyclopedia of Type Strains, Phase IV (KMG-IV): sequencing the most valuable type-strain genomes for metagenomic binning, comparative biology and taxonomic classification.</title>
        <authorList>
            <person name="Goeker M."/>
        </authorList>
    </citation>
    <scope>NUCLEOTIDE SEQUENCE [LARGE SCALE GENOMIC DNA]</scope>
    <source>
        <strain evidence="3 4">DSM 104969</strain>
    </source>
</reference>
<gene>
    <name evidence="3" type="ORF">GGR21_000145</name>
</gene>
<dbReference type="Gene3D" id="2.60.40.3620">
    <property type="match status" value="1"/>
</dbReference>
<feature type="signal peptide" evidence="1">
    <location>
        <begin position="1"/>
        <end position="25"/>
    </location>
</feature>
<dbReference type="PROSITE" id="PS51257">
    <property type="entry name" value="PROKAR_LIPOPROTEIN"/>
    <property type="match status" value="1"/>
</dbReference>
<evidence type="ECO:0000259" key="2">
    <source>
        <dbReference type="Pfam" id="PF14292"/>
    </source>
</evidence>